<organism evidence="2 3">
    <name type="scientific">Christiangramia echinicola</name>
    <dbReference type="NCBI Taxonomy" id="279359"/>
    <lineage>
        <taxon>Bacteria</taxon>
        <taxon>Pseudomonadati</taxon>
        <taxon>Bacteroidota</taxon>
        <taxon>Flavobacteriia</taxon>
        <taxon>Flavobacteriales</taxon>
        <taxon>Flavobacteriaceae</taxon>
        <taxon>Christiangramia</taxon>
    </lineage>
</organism>
<keyword evidence="1" id="KW-1133">Transmembrane helix</keyword>
<evidence type="ECO:0000256" key="1">
    <source>
        <dbReference type="SAM" id="Phobius"/>
    </source>
</evidence>
<feature type="transmembrane region" description="Helical" evidence="1">
    <location>
        <begin position="40"/>
        <end position="60"/>
    </location>
</feature>
<keyword evidence="3" id="KW-1185">Reference proteome</keyword>
<evidence type="ECO:0000313" key="3">
    <source>
        <dbReference type="Proteomes" id="UP000198858"/>
    </source>
</evidence>
<sequence length="160" mass="18604">MRVFSEIQAFKQWWLWTLLVITLLISSIPLFNIGGSLNNIQWNLIGFIPALLIIVMFLVLKLETRIDRNGITAEFTPFRIFKRHYHWNEISKCYVRKYSAISEFGGWGVRGFGTSKAYNVSGNKGIQIVTKDDKKFLIGTNKPEEAQKVIKRYQDNKDEI</sequence>
<protein>
    <submittedName>
        <fullName evidence="2">Uncharacterized protein</fullName>
    </submittedName>
</protein>
<accession>A0A1H1PW23</accession>
<dbReference type="STRING" id="1250231.SAMN04488552_2277"/>
<keyword evidence="1" id="KW-0812">Transmembrane</keyword>
<dbReference type="Proteomes" id="UP000198858">
    <property type="component" value="Chromosome I"/>
</dbReference>
<proteinExistence type="predicted"/>
<reference evidence="2 3" key="1">
    <citation type="submission" date="2016-10" db="EMBL/GenBank/DDBJ databases">
        <authorList>
            <person name="Varghese N."/>
            <person name="Submissions S."/>
        </authorList>
    </citation>
    <scope>NUCLEOTIDE SEQUENCE [LARGE SCALE GENOMIC DNA]</scope>
    <source>
        <strain evidence="2 3">Mar_2010_102</strain>
    </source>
</reference>
<evidence type="ECO:0000313" key="2">
    <source>
        <dbReference type="EMBL" id="SDS15296.1"/>
    </source>
</evidence>
<dbReference type="EMBL" id="LT629745">
    <property type="protein sequence ID" value="SDS15296.1"/>
    <property type="molecule type" value="Genomic_DNA"/>
</dbReference>
<dbReference type="RefSeq" id="WP_089662694.1">
    <property type="nucleotide sequence ID" value="NZ_LT629745.1"/>
</dbReference>
<dbReference type="AlphaFoldDB" id="A0A1H1PW23"/>
<feature type="transmembrane region" description="Helical" evidence="1">
    <location>
        <begin position="12"/>
        <end position="34"/>
    </location>
</feature>
<keyword evidence="1" id="KW-0472">Membrane</keyword>
<gene>
    <name evidence="2" type="ORF">SAMN04488552_2277</name>
</gene>
<name>A0A1H1PW23_9FLAO</name>